<dbReference type="InterPro" id="IPR000504">
    <property type="entry name" value="RRM_dom"/>
</dbReference>
<dbReference type="AlphaFoldDB" id="A0A0M0K0Y2"/>
<protein>
    <submittedName>
        <fullName evidence="5">Differentiation regulator</fullName>
    </submittedName>
</protein>
<organism evidence="5 6">
    <name type="scientific">Chrysochromulina tobinii</name>
    <dbReference type="NCBI Taxonomy" id="1460289"/>
    <lineage>
        <taxon>Eukaryota</taxon>
        <taxon>Haptista</taxon>
        <taxon>Haptophyta</taxon>
        <taxon>Prymnesiophyceae</taxon>
        <taxon>Prymnesiales</taxon>
        <taxon>Chrysochromulinaceae</taxon>
        <taxon>Chrysochromulina</taxon>
    </lineage>
</organism>
<accession>A0A0M0K0Y2</accession>
<dbReference type="EMBL" id="JWZX01001749">
    <property type="protein sequence ID" value="KOO32536.1"/>
    <property type="molecule type" value="Genomic_DNA"/>
</dbReference>
<reference evidence="6" key="1">
    <citation type="journal article" date="2015" name="PLoS Genet.">
        <title>Genome Sequence and Transcriptome Analyses of Chrysochromulina tobin: Metabolic Tools for Enhanced Algal Fitness in the Prominent Order Prymnesiales (Haptophyceae).</title>
        <authorList>
            <person name="Hovde B.T."/>
            <person name="Deodato C.R."/>
            <person name="Hunsperger H.M."/>
            <person name="Ryken S.A."/>
            <person name="Yost W."/>
            <person name="Jha R.K."/>
            <person name="Patterson J."/>
            <person name="Monnat R.J. Jr."/>
            <person name="Barlow S.B."/>
            <person name="Starkenburg S.R."/>
            <person name="Cattolico R.A."/>
        </authorList>
    </citation>
    <scope>NUCLEOTIDE SEQUENCE</scope>
    <source>
        <strain evidence="6">CCMP291</strain>
    </source>
</reference>
<evidence type="ECO:0000256" key="3">
    <source>
        <dbReference type="PROSITE-ProRule" id="PRU00176"/>
    </source>
</evidence>
<dbReference type="PROSITE" id="PS50102">
    <property type="entry name" value="RRM"/>
    <property type="match status" value="2"/>
</dbReference>
<evidence type="ECO:0000313" key="5">
    <source>
        <dbReference type="EMBL" id="KOO32536.1"/>
    </source>
</evidence>
<dbReference type="OrthoDB" id="6407164at2759"/>
<keyword evidence="6" id="KW-1185">Reference proteome</keyword>
<dbReference type="Pfam" id="PF00076">
    <property type="entry name" value="RRM_1"/>
    <property type="match status" value="2"/>
</dbReference>
<dbReference type="GO" id="GO:0003723">
    <property type="term" value="F:RNA binding"/>
    <property type="evidence" value="ECO:0007669"/>
    <property type="project" value="UniProtKB-UniRule"/>
</dbReference>
<sequence>MGMGMGGGMGMAMGGGMGGGMGGAQMGVQMGGVGLVGGVEPLSRSVFVRKLSPACRPEDLMNEVGQYGPIESFRIDAERHEASINFVDGQSAAALLDEKPTIVFAGQSAPAELTWGKKKPMPPEIAMAIANGATRNLYVSGLPESGTLTNERLAEVFSAFGEIESVRVMRVQPNAYVNFTSIEAAVKAREGLRGLKSIRVFSDVDPNLDPEKDLTVTFTTAQQTSRAAIGKGTMIAGRGGGVVGGGGVGGGGVVGGSHPNGPLPSRPSRSIYVGNLPHGIDIASVAELALPFGPLEAVKFFQTYAFLNFIEDAHSEAFWKAGQGNGAPGTGTYLRGRPLMCNWGKFYPADANLHRQIAGTLS</sequence>
<dbReference type="Proteomes" id="UP000037460">
    <property type="component" value="Unassembled WGS sequence"/>
</dbReference>
<gene>
    <name evidence="5" type="ORF">Ctob_012216</name>
</gene>
<name>A0A0M0K0Y2_9EUKA</name>
<keyword evidence="2 3" id="KW-0694">RNA-binding</keyword>
<dbReference type="CDD" id="cd00590">
    <property type="entry name" value="RRM_SF"/>
    <property type="match status" value="1"/>
</dbReference>
<feature type="domain" description="RRM" evidence="4">
    <location>
        <begin position="269"/>
        <end position="346"/>
    </location>
</feature>
<dbReference type="InterPro" id="IPR012677">
    <property type="entry name" value="Nucleotide-bd_a/b_plait_sf"/>
</dbReference>
<dbReference type="SUPFAM" id="SSF54928">
    <property type="entry name" value="RNA-binding domain, RBD"/>
    <property type="match status" value="2"/>
</dbReference>
<dbReference type="Gene3D" id="3.30.70.330">
    <property type="match status" value="3"/>
</dbReference>
<evidence type="ECO:0000259" key="4">
    <source>
        <dbReference type="PROSITE" id="PS50102"/>
    </source>
</evidence>
<dbReference type="SMART" id="SM00360">
    <property type="entry name" value="RRM"/>
    <property type="match status" value="3"/>
</dbReference>
<proteinExistence type="predicted"/>
<dbReference type="InterPro" id="IPR035979">
    <property type="entry name" value="RBD_domain_sf"/>
</dbReference>
<comment type="caution">
    <text evidence="5">The sequence shown here is derived from an EMBL/GenBank/DDBJ whole genome shotgun (WGS) entry which is preliminary data.</text>
</comment>
<keyword evidence="1" id="KW-0677">Repeat</keyword>
<evidence type="ECO:0000313" key="6">
    <source>
        <dbReference type="Proteomes" id="UP000037460"/>
    </source>
</evidence>
<evidence type="ECO:0000256" key="1">
    <source>
        <dbReference type="ARBA" id="ARBA00022737"/>
    </source>
</evidence>
<feature type="domain" description="RRM" evidence="4">
    <location>
        <begin position="135"/>
        <end position="200"/>
    </location>
</feature>
<dbReference type="PANTHER" id="PTHR24012">
    <property type="entry name" value="RNA BINDING PROTEIN"/>
    <property type="match status" value="1"/>
</dbReference>
<evidence type="ECO:0000256" key="2">
    <source>
        <dbReference type="ARBA" id="ARBA00022884"/>
    </source>
</evidence>